<dbReference type="PANTHER" id="PTHR23501">
    <property type="entry name" value="MAJOR FACILITATOR SUPERFAMILY"/>
    <property type="match status" value="1"/>
</dbReference>
<dbReference type="PROSITE" id="PS50850">
    <property type="entry name" value="MFS"/>
    <property type="match status" value="1"/>
</dbReference>
<keyword evidence="4 7" id="KW-0812">Transmembrane</keyword>
<dbReference type="Pfam" id="PF07690">
    <property type="entry name" value="MFS_1"/>
    <property type="match status" value="1"/>
</dbReference>
<feature type="domain" description="Major facilitator superfamily (MFS) profile" evidence="8">
    <location>
        <begin position="13"/>
        <end position="479"/>
    </location>
</feature>
<evidence type="ECO:0000256" key="6">
    <source>
        <dbReference type="ARBA" id="ARBA00023136"/>
    </source>
</evidence>
<comment type="subcellular location">
    <subcellularLocation>
        <location evidence="1">Cell membrane</location>
        <topology evidence="1">Multi-pass membrane protein</topology>
    </subcellularLocation>
</comment>
<name>A0A1H0EWL4_9HYPH</name>
<feature type="transmembrane region" description="Helical" evidence="7">
    <location>
        <begin position="78"/>
        <end position="97"/>
    </location>
</feature>
<dbReference type="CDD" id="cd17502">
    <property type="entry name" value="MFS_Azr1_MDR_like"/>
    <property type="match status" value="1"/>
</dbReference>
<gene>
    <name evidence="9" type="ORF">SAMN05192530_102255</name>
</gene>
<evidence type="ECO:0000313" key="9">
    <source>
        <dbReference type="EMBL" id="SDN86817.1"/>
    </source>
</evidence>
<feature type="transmembrane region" description="Helical" evidence="7">
    <location>
        <begin position="296"/>
        <end position="318"/>
    </location>
</feature>
<feature type="transmembrane region" description="Helical" evidence="7">
    <location>
        <begin position="103"/>
        <end position="127"/>
    </location>
</feature>
<dbReference type="PANTHER" id="PTHR23501:SF191">
    <property type="entry name" value="VACUOLAR BASIC AMINO ACID TRANSPORTER 4"/>
    <property type="match status" value="1"/>
</dbReference>
<organism evidence="9 10">
    <name type="scientific">Aureimonas jatrophae</name>
    <dbReference type="NCBI Taxonomy" id="1166073"/>
    <lineage>
        <taxon>Bacteria</taxon>
        <taxon>Pseudomonadati</taxon>
        <taxon>Pseudomonadota</taxon>
        <taxon>Alphaproteobacteria</taxon>
        <taxon>Hyphomicrobiales</taxon>
        <taxon>Aurantimonadaceae</taxon>
        <taxon>Aureimonas</taxon>
    </lineage>
</organism>
<proteinExistence type="predicted"/>
<keyword evidence="6 7" id="KW-0472">Membrane</keyword>
<evidence type="ECO:0000256" key="7">
    <source>
        <dbReference type="SAM" id="Phobius"/>
    </source>
</evidence>
<evidence type="ECO:0000313" key="10">
    <source>
        <dbReference type="Proteomes" id="UP000198793"/>
    </source>
</evidence>
<feature type="transmembrane region" description="Helical" evidence="7">
    <location>
        <begin position="139"/>
        <end position="160"/>
    </location>
</feature>
<dbReference type="Proteomes" id="UP000198793">
    <property type="component" value="Unassembled WGS sequence"/>
</dbReference>
<dbReference type="GO" id="GO:0005886">
    <property type="term" value="C:plasma membrane"/>
    <property type="evidence" value="ECO:0007669"/>
    <property type="project" value="UniProtKB-SubCell"/>
</dbReference>
<feature type="transmembrane region" description="Helical" evidence="7">
    <location>
        <begin position="264"/>
        <end position="284"/>
    </location>
</feature>
<feature type="transmembrane region" description="Helical" evidence="7">
    <location>
        <begin position="12"/>
        <end position="35"/>
    </location>
</feature>
<dbReference type="InterPro" id="IPR036259">
    <property type="entry name" value="MFS_trans_sf"/>
</dbReference>
<evidence type="ECO:0000256" key="1">
    <source>
        <dbReference type="ARBA" id="ARBA00004651"/>
    </source>
</evidence>
<dbReference type="EMBL" id="FNIT01000002">
    <property type="protein sequence ID" value="SDN86817.1"/>
    <property type="molecule type" value="Genomic_DNA"/>
</dbReference>
<dbReference type="Gene3D" id="1.20.1720.10">
    <property type="entry name" value="Multidrug resistance protein D"/>
    <property type="match status" value="1"/>
</dbReference>
<evidence type="ECO:0000256" key="4">
    <source>
        <dbReference type="ARBA" id="ARBA00022692"/>
    </source>
</evidence>
<evidence type="ECO:0000256" key="2">
    <source>
        <dbReference type="ARBA" id="ARBA00022448"/>
    </source>
</evidence>
<dbReference type="PRINTS" id="PR01036">
    <property type="entry name" value="TCRTETB"/>
</dbReference>
<dbReference type="RefSeq" id="WP_090670286.1">
    <property type="nucleotide sequence ID" value="NZ_FNIT01000002.1"/>
</dbReference>
<dbReference type="FunFam" id="1.20.1720.10:FF:000004">
    <property type="entry name" value="EmrB/QacA family drug resistance transporter"/>
    <property type="match status" value="1"/>
</dbReference>
<dbReference type="STRING" id="1166073.SAMN05192530_102255"/>
<sequence>MNAESTVRRRPLILAAVMASMAMIAIEATIVSTAMPQIAGQLGDLQLYAWVFSSFLLTQTATTVVFGKLADTFGRKPVLLFGIFVFLVGSVLCGLAWSMTSLIAFRFIQGLGAGAIQPVALTVIGDLYTMEERAKIQGFLASVWGVSSVVGPFAGGLIVANLSWAWVFWINLPIGVLAAAGFFLFLREDMVHERRRVDALGAGLFALSVAALMVALTEGGTQDWTVAGISAAVFGLALVLFFAQERRAADPMMDMRLWSRRSILTVNAATLFSGMSVIGLTTFLPMYVQGVLGQSALVAGFTLTAMVLGWPVGATIAARNFKRFGLRPTLVFGAVLLPVGAIAFLVLSPGMSPLVPALGSVVMGLGMGFLNTTAIVMIQGSVGWSERGAATASNVFARNLGSTLGASALGAVFSLSLATGGGPAGGFEEIRRLLEQAGTLATEGAARLALGDSLHLTFLGVFLIALATLGLALLVPRPAPAATTDAAPEALTVEA</sequence>
<feature type="transmembrane region" description="Helical" evidence="7">
    <location>
        <begin position="456"/>
        <end position="475"/>
    </location>
</feature>
<protein>
    <submittedName>
        <fullName evidence="9">Drug resistance transporter, EmrB/QacA subfamily</fullName>
    </submittedName>
</protein>
<dbReference type="InterPro" id="IPR011701">
    <property type="entry name" value="MFS"/>
</dbReference>
<dbReference type="SUPFAM" id="SSF103473">
    <property type="entry name" value="MFS general substrate transporter"/>
    <property type="match status" value="1"/>
</dbReference>
<dbReference type="GO" id="GO:0022857">
    <property type="term" value="F:transmembrane transporter activity"/>
    <property type="evidence" value="ECO:0007669"/>
    <property type="project" value="InterPro"/>
</dbReference>
<dbReference type="InterPro" id="IPR020846">
    <property type="entry name" value="MFS_dom"/>
</dbReference>
<reference evidence="9 10" key="1">
    <citation type="submission" date="2016-10" db="EMBL/GenBank/DDBJ databases">
        <authorList>
            <person name="de Groot N.N."/>
        </authorList>
    </citation>
    <scope>NUCLEOTIDE SEQUENCE [LARGE SCALE GENOMIC DNA]</scope>
    <source>
        <strain evidence="10">L7-484,KACC 16230,DSM 25025</strain>
    </source>
</reference>
<evidence type="ECO:0000256" key="3">
    <source>
        <dbReference type="ARBA" id="ARBA00022475"/>
    </source>
</evidence>
<feature type="transmembrane region" description="Helical" evidence="7">
    <location>
        <begin position="357"/>
        <end position="378"/>
    </location>
</feature>
<dbReference type="OrthoDB" id="9812221at2"/>
<keyword evidence="2" id="KW-0813">Transport</keyword>
<accession>A0A1H0EWL4</accession>
<evidence type="ECO:0000256" key="5">
    <source>
        <dbReference type="ARBA" id="ARBA00022989"/>
    </source>
</evidence>
<keyword evidence="3" id="KW-1003">Cell membrane</keyword>
<feature type="transmembrane region" description="Helical" evidence="7">
    <location>
        <begin position="47"/>
        <end position="66"/>
    </location>
</feature>
<dbReference type="Gene3D" id="1.20.1250.20">
    <property type="entry name" value="MFS general substrate transporter like domains"/>
    <property type="match status" value="1"/>
</dbReference>
<dbReference type="AlphaFoldDB" id="A0A1H0EWL4"/>
<feature type="transmembrane region" description="Helical" evidence="7">
    <location>
        <begin position="330"/>
        <end position="351"/>
    </location>
</feature>
<keyword evidence="5 7" id="KW-1133">Transmembrane helix</keyword>
<keyword evidence="10" id="KW-1185">Reference proteome</keyword>
<feature type="transmembrane region" description="Helical" evidence="7">
    <location>
        <begin position="166"/>
        <end position="186"/>
    </location>
</feature>
<feature type="transmembrane region" description="Helical" evidence="7">
    <location>
        <begin position="224"/>
        <end position="243"/>
    </location>
</feature>
<evidence type="ECO:0000259" key="8">
    <source>
        <dbReference type="PROSITE" id="PS50850"/>
    </source>
</evidence>
<feature type="transmembrane region" description="Helical" evidence="7">
    <location>
        <begin position="198"/>
        <end position="218"/>
    </location>
</feature>